<keyword evidence="6" id="KW-0227">DNA damage</keyword>
<name>A0A0G1TQN0_9BACT</name>
<dbReference type="GO" id="GO:0005737">
    <property type="term" value="C:cytoplasm"/>
    <property type="evidence" value="ECO:0007669"/>
    <property type="project" value="UniProtKB-SubCell"/>
</dbReference>
<evidence type="ECO:0000256" key="10">
    <source>
        <dbReference type="ARBA" id="ARBA00022840"/>
    </source>
</evidence>
<keyword evidence="3" id="KW-0479">Metal-binding</keyword>
<dbReference type="EMBL" id="LCNM01000007">
    <property type="protein sequence ID" value="KKU56483.1"/>
    <property type="molecule type" value="Genomic_DNA"/>
</dbReference>
<keyword evidence="2" id="KW-0963">Cytoplasm</keyword>
<dbReference type="Gene3D" id="1.10.8.280">
    <property type="entry name" value="ABC transporter ATPase domain-like"/>
    <property type="match status" value="1"/>
</dbReference>
<dbReference type="SUPFAM" id="SSF52540">
    <property type="entry name" value="P-loop containing nucleoside triphosphate hydrolases"/>
    <property type="match status" value="2"/>
</dbReference>
<dbReference type="CDD" id="cd03270">
    <property type="entry name" value="ABC_UvrA_I"/>
    <property type="match status" value="1"/>
</dbReference>
<sequence length="1020" mass="112685">MPDFIHIRGAREHNLKNVDIDIPKNKLVVFTGLSGSGKSSLAFDTIYAEGQRRYVESLSSYARQFLGIMDKPDVDQITGLSPAISIDQKSASHNPRSTVGTVTEIYDYLRLLFARIGHPHCPVCGREISRLSVQQIVDKILQLGQLEISNSKTARFLLLSPVVRDRKGEFTELFSSLRQKGYTQVRIDGQIMGLSDDIFLLKNNKHTIDVVIDRLVIDKKNLDQTTKVPPLTTKTRAEGDNLRGGEGGIISSDLRTRLFDSVEQSTKLSEGLCILAQVLDKSFDLPEKPKVLKDHLFSERFSCPLDNMSLPEIEPRMFSFNSPHGACPTCTGLGTLLKIDDRLILNPNLTISEGGVLPFANIFSYDSWFARKVSQVIPIRIPIKDLTPAQNNYLLYGDRSNNWEGVIPNLTRRHKQTQSDFIRMEIEKFMRKEICPSCQGARLKPEALGVTIFGQSIVEVTSLSISQTLEFTKSLINNFPLRPPLTAKTRAVGENLRGGSEGVLLNSREQAVSTPIIKEIAERLNFLKSVGLDYLTLDRPANTLAGGESQRIRLASQIGSGLSGVLYVLDEPSIGLHQRDNRRLIDTLNRLRDLGNTVIVVEHDREMMLSSDWIIDFGPGAGDHGGRVIASGTPAQIIRNPKSLTGQYLSGKKSITFTNNSLLRPPLTGKTRAEGETFRGGSEGALKVVGASEHNLKEIDVEFPLGKFIVVAGVSGSGKSTLLIDILYQALAAELNPDHKEKPGKFKNLELSGLNDPNEQMVKWINRVILVDQSPIGRTPRSNPATYTGLFTPIRELFAHTPEARVRGYLPGRFSFNVKGGRCENCQGEGQIKIEMQFLPDVYVTCEICHGSRYNSETLEVHFKDRHIADVLNMTVEQALDFFKAIPQISEKLRTLKDVGLEYIRLGQPAPTLSGGEAQRVKLSSELSKRATGKTVYILDEPTTGLHFADLEKLLLVLKRLVSTGNTVMVIEHNLDVIKNADWVIELGPGGGDDGGQLIAAATPSALAKINSSPTGQYLK</sequence>
<dbReference type="InterPro" id="IPR017871">
    <property type="entry name" value="ABC_transporter-like_CS"/>
</dbReference>
<dbReference type="SMART" id="SM00382">
    <property type="entry name" value="AAA"/>
    <property type="match status" value="2"/>
</dbReference>
<evidence type="ECO:0000256" key="13">
    <source>
        <dbReference type="ARBA" id="ARBA00023204"/>
    </source>
</evidence>
<evidence type="ECO:0000256" key="16">
    <source>
        <dbReference type="ARBA" id="ARBA00042156"/>
    </source>
</evidence>
<dbReference type="NCBIfam" id="TIGR00630">
    <property type="entry name" value="uvra"/>
    <property type="match status" value="1"/>
</dbReference>
<keyword evidence="4" id="KW-0677">Repeat</keyword>
<dbReference type="GO" id="GO:0003677">
    <property type="term" value="F:DNA binding"/>
    <property type="evidence" value="ECO:0007669"/>
    <property type="project" value="UniProtKB-KW"/>
</dbReference>
<dbReference type="InterPro" id="IPR041102">
    <property type="entry name" value="UvrA_inter"/>
</dbReference>
<dbReference type="InterPro" id="IPR004602">
    <property type="entry name" value="UvrA"/>
</dbReference>
<keyword evidence="11" id="KW-0267">Excision nuclease</keyword>
<evidence type="ECO:0000256" key="14">
    <source>
        <dbReference type="ARBA" id="ARBA00038000"/>
    </source>
</evidence>
<evidence type="ECO:0000256" key="9">
    <source>
        <dbReference type="ARBA" id="ARBA00022833"/>
    </source>
</evidence>
<dbReference type="PROSITE" id="PS00211">
    <property type="entry name" value="ABC_TRANSPORTER_1"/>
    <property type="match status" value="2"/>
</dbReference>
<keyword evidence="10" id="KW-0067">ATP-binding</keyword>
<keyword evidence="7" id="KW-0228">DNA excision</keyword>
<comment type="subcellular location">
    <subcellularLocation>
        <location evidence="1">Cytoplasm</location>
    </subcellularLocation>
</comment>
<evidence type="ECO:0000256" key="8">
    <source>
        <dbReference type="ARBA" id="ARBA00022771"/>
    </source>
</evidence>
<keyword evidence="13" id="KW-0234">DNA repair</keyword>
<dbReference type="GO" id="GO:0006289">
    <property type="term" value="P:nucleotide-excision repair"/>
    <property type="evidence" value="ECO:0007669"/>
    <property type="project" value="InterPro"/>
</dbReference>
<evidence type="ECO:0000256" key="11">
    <source>
        <dbReference type="ARBA" id="ARBA00022881"/>
    </source>
</evidence>
<evidence type="ECO:0000256" key="7">
    <source>
        <dbReference type="ARBA" id="ARBA00022769"/>
    </source>
</evidence>
<keyword evidence="8" id="KW-0863">Zinc-finger</keyword>
<dbReference type="Proteomes" id="UP000034607">
    <property type="component" value="Unassembled WGS sequence"/>
</dbReference>
<dbReference type="PATRIC" id="fig|1618357.3.peg.412"/>
<gene>
    <name evidence="18" type="ORF">UX78_C0007G0009</name>
</gene>
<accession>A0A0G1TQN0</accession>
<reference evidence="18 19" key="1">
    <citation type="journal article" date="2015" name="Nature">
        <title>rRNA introns, odd ribosomes, and small enigmatic genomes across a large radiation of phyla.</title>
        <authorList>
            <person name="Brown C.T."/>
            <person name="Hug L.A."/>
            <person name="Thomas B.C."/>
            <person name="Sharon I."/>
            <person name="Castelle C.J."/>
            <person name="Singh A."/>
            <person name="Wilkins M.J."/>
            <person name="Williams K.H."/>
            <person name="Banfield J.F."/>
        </authorList>
    </citation>
    <scope>NUCLEOTIDE SEQUENCE [LARGE SCALE GENOMIC DNA]</scope>
</reference>
<dbReference type="Pfam" id="PF17760">
    <property type="entry name" value="UvrA_inter"/>
    <property type="match status" value="1"/>
</dbReference>
<dbReference type="InterPro" id="IPR041552">
    <property type="entry name" value="UvrA_DNA-bd"/>
</dbReference>
<dbReference type="PROSITE" id="PS50893">
    <property type="entry name" value="ABC_TRANSPORTER_2"/>
    <property type="match status" value="1"/>
</dbReference>
<evidence type="ECO:0000313" key="19">
    <source>
        <dbReference type="Proteomes" id="UP000034607"/>
    </source>
</evidence>
<dbReference type="GO" id="GO:0016887">
    <property type="term" value="F:ATP hydrolysis activity"/>
    <property type="evidence" value="ECO:0007669"/>
    <property type="project" value="InterPro"/>
</dbReference>
<comment type="caution">
    <text evidence="18">The sequence shown here is derived from an EMBL/GenBank/DDBJ whole genome shotgun (WGS) entry which is preliminary data.</text>
</comment>
<evidence type="ECO:0000256" key="2">
    <source>
        <dbReference type="ARBA" id="ARBA00022490"/>
    </source>
</evidence>
<dbReference type="InterPro" id="IPR003439">
    <property type="entry name" value="ABC_transporter-like_ATP-bd"/>
</dbReference>
<evidence type="ECO:0000256" key="3">
    <source>
        <dbReference type="ARBA" id="ARBA00022723"/>
    </source>
</evidence>
<dbReference type="PANTHER" id="PTHR43152:SF3">
    <property type="entry name" value="UVRABC SYSTEM PROTEIN A"/>
    <property type="match status" value="1"/>
</dbReference>
<protein>
    <recommendedName>
        <fullName evidence="15">UvrABC system protein A</fullName>
    </recommendedName>
    <alternativeName>
        <fullName evidence="16">Excinuclease ABC subunit A</fullName>
    </alternativeName>
</protein>
<organism evidence="18 19">
    <name type="scientific">Candidatus Amesbacteria bacterium GW2011_GWA2_47_11</name>
    <dbReference type="NCBI Taxonomy" id="1618357"/>
    <lineage>
        <taxon>Bacteria</taxon>
        <taxon>Candidatus Amesiibacteriota</taxon>
    </lineage>
</organism>
<evidence type="ECO:0000256" key="6">
    <source>
        <dbReference type="ARBA" id="ARBA00022763"/>
    </source>
</evidence>
<evidence type="ECO:0000256" key="5">
    <source>
        <dbReference type="ARBA" id="ARBA00022741"/>
    </source>
</evidence>
<dbReference type="InterPro" id="IPR027417">
    <property type="entry name" value="P-loop_NTPase"/>
</dbReference>
<dbReference type="GO" id="GO:0004518">
    <property type="term" value="F:nuclease activity"/>
    <property type="evidence" value="ECO:0007669"/>
    <property type="project" value="UniProtKB-KW"/>
</dbReference>
<comment type="similarity">
    <text evidence="14">Belongs to the ABC transporter superfamily. UvrA family.</text>
</comment>
<feature type="domain" description="ABC transporter" evidence="17">
    <location>
        <begin position="671"/>
        <end position="1014"/>
    </location>
</feature>
<evidence type="ECO:0000313" key="18">
    <source>
        <dbReference type="EMBL" id="KKU56483.1"/>
    </source>
</evidence>
<dbReference type="PANTHER" id="PTHR43152">
    <property type="entry name" value="UVRABC SYSTEM PROTEIN A"/>
    <property type="match status" value="1"/>
</dbReference>
<dbReference type="Gene3D" id="1.20.1580.10">
    <property type="entry name" value="ABC transporter ATPase like domain"/>
    <property type="match status" value="3"/>
</dbReference>
<evidence type="ECO:0000256" key="4">
    <source>
        <dbReference type="ARBA" id="ARBA00022737"/>
    </source>
</evidence>
<evidence type="ECO:0000256" key="12">
    <source>
        <dbReference type="ARBA" id="ARBA00023125"/>
    </source>
</evidence>
<dbReference type="InterPro" id="IPR003593">
    <property type="entry name" value="AAA+_ATPase"/>
</dbReference>
<evidence type="ECO:0000259" key="17">
    <source>
        <dbReference type="PROSITE" id="PS50893"/>
    </source>
</evidence>
<keyword evidence="5" id="KW-0547">Nucleotide-binding</keyword>
<dbReference type="Pfam" id="PF17755">
    <property type="entry name" value="UvrA_DNA-bind"/>
    <property type="match status" value="1"/>
</dbReference>
<keyword evidence="12" id="KW-0238">DNA-binding</keyword>
<evidence type="ECO:0000256" key="15">
    <source>
        <dbReference type="ARBA" id="ARBA00039316"/>
    </source>
</evidence>
<proteinExistence type="inferred from homology"/>
<dbReference type="FunFam" id="1.20.1580.10:FF:000002">
    <property type="entry name" value="UvrABC system protein A"/>
    <property type="match status" value="1"/>
</dbReference>
<dbReference type="AlphaFoldDB" id="A0A0G1TQN0"/>
<dbReference type="Gene3D" id="3.40.50.300">
    <property type="entry name" value="P-loop containing nucleotide triphosphate hydrolases"/>
    <property type="match status" value="3"/>
</dbReference>
<dbReference type="GO" id="GO:0005524">
    <property type="term" value="F:ATP binding"/>
    <property type="evidence" value="ECO:0007669"/>
    <property type="project" value="UniProtKB-KW"/>
</dbReference>
<evidence type="ECO:0000256" key="1">
    <source>
        <dbReference type="ARBA" id="ARBA00004496"/>
    </source>
</evidence>
<dbReference type="GO" id="GO:0008270">
    <property type="term" value="F:zinc ion binding"/>
    <property type="evidence" value="ECO:0007669"/>
    <property type="project" value="UniProtKB-KW"/>
</dbReference>
<dbReference type="Gene3D" id="3.30.190.20">
    <property type="match status" value="1"/>
</dbReference>
<keyword evidence="9" id="KW-0862">Zinc</keyword>
<dbReference type="GO" id="GO:0009380">
    <property type="term" value="C:excinuclease repair complex"/>
    <property type="evidence" value="ECO:0007669"/>
    <property type="project" value="InterPro"/>
</dbReference>